<dbReference type="Proteomes" id="UP000663852">
    <property type="component" value="Unassembled WGS sequence"/>
</dbReference>
<dbReference type="InterPro" id="IPR050333">
    <property type="entry name" value="SLRP"/>
</dbReference>
<evidence type="ECO:0000256" key="1">
    <source>
        <dbReference type="ARBA" id="ARBA00022614"/>
    </source>
</evidence>
<dbReference type="Pfam" id="PF13855">
    <property type="entry name" value="LRR_8"/>
    <property type="match status" value="3"/>
</dbReference>
<dbReference type="AlphaFoldDB" id="A0A814D232"/>
<dbReference type="InterPro" id="IPR001611">
    <property type="entry name" value="Leu-rich_rpt"/>
</dbReference>
<feature type="chain" id="PRO_5036224128" evidence="4">
    <location>
        <begin position="27"/>
        <end position="588"/>
    </location>
</feature>
<evidence type="ECO:0000256" key="2">
    <source>
        <dbReference type="ARBA" id="ARBA00022737"/>
    </source>
</evidence>
<gene>
    <name evidence="5" type="ORF">EDS130_LOCUS12170</name>
    <name evidence="6" type="ORF">XAT740_LOCUS14342</name>
</gene>
<name>A0A814D232_ADIRI</name>
<dbReference type="SMART" id="SM00365">
    <property type="entry name" value="LRR_SD22"/>
    <property type="match status" value="4"/>
</dbReference>
<dbReference type="InterPro" id="IPR032675">
    <property type="entry name" value="LRR_dom_sf"/>
</dbReference>
<evidence type="ECO:0000313" key="8">
    <source>
        <dbReference type="Proteomes" id="UP000663852"/>
    </source>
</evidence>
<sequence>MQWYSLVPKSSFLLVIYLNLTLTVHSLTKSICSSYLIATDIDIRTHHQYVQPCPVSYPCQCLCDMENHRLWIDCFSRHLQTFPTFEYIDTDQTILEWNIDLAFNSFDNVTIAKWLPENMRIRYLIFSGSLAYDLIVQLNLTHRHLIDQWPNKKHLFITNNDGDEDEEEEEEEAEDDDVEELMKRSISQSDYEYTRLLTELTSELRDQSKQIQTFALSLAEEPSPISILYLDHNRLGEIPLRALYNATGLYELYLSYNNISSLPAYAFGFSHRLTRLDLSYNQISSIDNFTFERHPRAYAGPFLIDYLDLSHNQLTVLNSHCFSYLVNLRLLKLQHNQIYELSADVWTGLYRLKYLDLSHNYIDNITQIFYNAYLSELNQLKLTSNNISQINSCEFLALQALNRLDLSNNYLSNLDTCAFYGLPRITSRSSLHVYLHANQFETLHPCTFNNFARSTIHIENNPLICNCTLNYLLQDRKSLAYTGQECRGGYVYQLQTQFSSPAIRKANRRAGKKFANTSITCRDAYKYYNNLCPQSDCKTLCSPNEQFVIQVSKIALPNRTTSTCRRTFLPLLFFVFYVILTEQVRVVV</sequence>
<keyword evidence="7" id="KW-1185">Reference proteome</keyword>
<evidence type="ECO:0000313" key="7">
    <source>
        <dbReference type="Proteomes" id="UP000663828"/>
    </source>
</evidence>
<dbReference type="SMART" id="SM00369">
    <property type="entry name" value="LRR_TYP"/>
    <property type="match status" value="8"/>
</dbReference>
<accession>A0A814D232</accession>
<dbReference type="PRINTS" id="PR00019">
    <property type="entry name" value="LEURICHRPT"/>
</dbReference>
<dbReference type="InterPro" id="IPR003591">
    <property type="entry name" value="Leu-rich_rpt_typical-subtyp"/>
</dbReference>
<feature type="compositionally biased region" description="Acidic residues" evidence="3">
    <location>
        <begin position="161"/>
        <end position="178"/>
    </location>
</feature>
<dbReference type="PROSITE" id="PS51450">
    <property type="entry name" value="LRR"/>
    <property type="match status" value="4"/>
</dbReference>
<reference evidence="5" key="1">
    <citation type="submission" date="2021-02" db="EMBL/GenBank/DDBJ databases">
        <authorList>
            <person name="Nowell W R."/>
        </authorList>
    </citation>
    <scope>NUCLEOTIDE SEQUENCE</scope>
</reference>
<comment type="caution">
    <text evidence="5">The sequence shown here is derived from an EMBL/GenBank/DDBJ whole genome shotgun (WGS) entry which is preliminary data.</text>
</comment>
<keyword evidence="4" id="KW-0732">Signal</keyword>
<dbReference type="OrthoDB" id="694479at2759"/>
<evidence type="ECO:0000256" key="4">
    <source>
        <dbReference type="SAM" id="SignalP"/>
    </source>
</evidence>
<dbReference type="SUPFAM" id="SSF52058">
    <property type="entry name" value="L domain-like"/>
    <property type="match status" value="1"/>
</dbReference>
<dbReference type="PANTHER" id="PTHR45712">
    <property type="entry name" value="AGAP008170-PA"/>
    <property type="match status" value="1"/>
</dbReference>
<keyword evidence="1" id="KW-0433">Leucine-rich repeat</keyword>
<dbReference type="PANTHER" id="PTHR45712:SF22">
    <property type="entry name" value="INSULIN-LIKE GROWTH FACTOR-BINDING PROTEIN COMPLEX ACID LABILE SUBUNIT"/>
    <property type="match status" value="1"/>
</dbReference>
<proteinExistence type="predicted"/>
<evidence type="ECO:0000256" key="3">
    <source>
        <dbReference type="SAM" id="MobiDB-lite"/>
    </source>
</evidence>
<feature type="region of interest" description="Disordered" evidence="3">
    <location>
        <begin position="157"/>
        <end position="178"/>
    </location>
</feature>
<dbReference type="Gene3D" id="3.80.10.10">
    <property type="entry name" value="Ribonuclease Inhibitor"/>
    <property type="match status" value="3"/>
</dbReference>
<dbReference type="EMBL" id="CAJNOR010000859">
    <property type="protein sequence ID" value="CAF1023114.1"/>
    <property type="molecule type" value="Genomic_DNA"/>
</dbReference>
<dbReference type="EMBL" id="CAJNOJ010000045">
    <property type="protein sequence ID" value="CAF0947787.1"/>
    <property type="molecule type" value="Genomic_DNA"/>
</dbReference>
<organism evidence="5 8">
    <name type="scientific">Adineta ricciae</name>
    <name type="common">Rotifer</name>
    <dbReference type="NCBI Taxonomy" id="249248"/>
    <lineage>
        <taxon>Eukaryota</taxon>
        <taxon>Metazoa</taxon>
        <taxon>Spiralia</taxon>
        <taxon>Gnathifera</taxon>
        <taxon>Rotifera</taxon>
        <taxon>Eurotatoria</taxon>
        <taxon>Bdelloidea</taxon>
        <taxon>Adinetida</taxon>
        <taxon>Adinetidae</taxon>
        <taxon>Adineta</taxon>
    </lineage>
</organism>
<protein>
    <submittedName>
        <fullName evidence="5">Uncharacterized protein</fullName>
    </submittedName>
</protein>
<evidence type="ECO:0000313" key="5">
    <source>
        <dbReference type="EMBL" id="CAF0947787.1"/>
    </source>
</evidence>
<keyword evidence="2" id="KW-0677">Repeat</keyword>
<feature type="signal peptide" evidence="4">
    <location>
        <begin position="1"/>
        <end position="26"/>
    </location>
</feature>
<evidence type="ECO:0000313" key="6">
    <source>
        <dbReference type="EMBL" id="CAF1023114.1"/>
    </source>
</evidence>
<dbReference type="Proteomes" id="UP000663828">
    <property type="component" value="Unassembled WGS sequence"/>
</dbReference>